<name>A0A5Y6MAK8_SALHO</name>
<dbReference type="AlphaFoldDB" id="A0A5Y6MAK8"/>
<dbReference type="PANTHER" id="PTHR32305:SF15">
    <property type="entry name" value="PROTEIN RHSA-RELATED"/>
    <property type="match status" value="1"/>
</dbReference>
<dbReference type="Gene3D" id="2.180.10.10">
    <property type="entry name" value="RHS repeat-associated core"/>
    <property type="match status" value="1"/>
</dbReference>
<protein>
    <submittedName>
        <fullName evidence="1">RHS repeat-associated core domain-containing protein</fullName>
    </submittedName>
</protein>
<organism evidence="1">
    <name type="scientific">Salmonella houtenae</name>
    <dbReference type="NCBI Taxonomy" id="59205"/>
    <lineage>
        <taxon>Bacteria</taxon>
        <taxon>Pseudomonadati</taxon>
        <taxon>Pseudomonadota</taxon>
        <taxon>Gammaproteobacteria</taxon>
        <taxon>Enterobacterales</taxon>
        <taxon>Enterobacteriaceae</taxon>
        <taxon>Salmonella</taxon>
    </lineage>
</organism>
<gene>
    <name evidence="1" type="ORF">FRN20_14970</name>
</gene>
<evidence type="ECO:0000313" key="1">
    <source>
        <dbReference type="EMBL" id="ECK7332088.1"/>
    </source>
</evidence>
<sequence>MKAGTGKTPPPAACRLRFPGEYEDEGSGFYYNRFRYYDAETGQYLCADPIGQKGGINTYQYAPNPLGWIDPLGLTNRYYCRWYVQNDLHLARSLWSCINEGSPFDYSGEDE</sequence>
<reference evidence="1" key="1">
    <citation type="submission" date="2019-08" db="EMBL/GenBank/DDBJ databases">
        <authorList>
            <person name="Ashton P.M."/>
            <person name="Dallman T."/>
            <person name="Nair S."/>
            <person name="De Pinna E."/>
            <person name="Peters T."/>
            <person name="Grant K."/>
        </authorList>
    </citation>
    <scope>NUCLEOTIDE SEQUENCE</scope>
    <source>
        <strain evidence="1">779338</strain>
    </source>
</reference>
<comment type="caution">
    <text evidence="1">The sequence shown here is derived from an EMBL/GenBank/DDBJ whole genome shotgun (WGS) entry which is preliminary data.</text>
</comment>
<dbReference type="EMBL" id="AAJCYV010000017">
    <property type="protein sequence ID" value="ECK7332088.1"/>
    <property type="molecule type" value="Genomic_DNA"/>
</dbReference>
<proteinExistence type="predicted"/>
<accession>A0A5Y6MAK8</accession>
<dbReference type="InterPro" id="IPR022385">
    <property type="entry name" value="Rhs_assc_core"/>
</dbReference>
<dbReference type="InterPro" id="IPR050708">
    <property type="entry name" value="T6SS_VgrG/RHS"/>
</dbReference>
<dbReference type="PANTHER" id="PTHR32305">
    <property type="match status" value="1"/>
</dbReference>
<dbReference type="PRINTS" id="PR00394">
    <property type="entry name" value="RHSPROTEIN"/>
</dbReference>
<dbReference type="NCBIfam" id="TIGR03696">
    <property type="entry name" value="Rhs_assc_core"/>
    <property type="match status" value="1"/>
</dbReference>